<keyword evidence="1" id="KW-0812">Transmembrane</keyword>
<keyword evidence="1" id="KW-0472">Membrane</keyword>
<evidence type="ECO:0000256" key="1">
    <source>
        <dbReference type="SAM" id="Phobius"/>
    </source>
</evidence>
<evidence type="ECO:0008006" key="4">
    <source>
        <dbReference type="Google" id="ProtNLM"/>
    </source>
</evidence>
<dbReference type="Pfam" id="PF06127">
    <property type="entry name" value="Mpo1-like"/>
    <property type="match status" value="1"/>
</dbReference>
<dbReference type="InterPro" id="IPR009305">
    <property type="entry name" value="Mpo1-like"/>
</dbReference>
<accession>A0ABM6RNT0</accession>
<evidence type="ECO:0000313" key="2">
    <source>
        <dbReference type="EMBL" id="AUW93011.1"/>
    </source>
</evidence>
<evidence type="ECO:0000313" key="3">
    <source>
        <dbReference type="Proteomes" id="UP000325292"/>
    </source>
</evidence>
<dbReference type="Proteomes" id="UP000325292">
    <property type="component" value="Chromosome"/>
</dbReference>
<name>A0ABM6RNT0_9FIRM</name>
<organism evidence="2 3">
    <name type="scientific">Sulfobacillus thermotolerans</name>
    <dbReference type="NCBI Taxonomy" id="338644"/>
    <lineage>
        <taxon>Bacteria</taxon>
        <taxon>Bacillati</taxon>
        <taxon>Bacillota</taxon>
        <taxon>Clostridia</taxon>
        <taxon>Eubacteriales</taxon>
        <taxon>Clostridiales Family XVII. Incertae Sedis</taxon>
        <taxon>Sulfobacillus</taxon>
    </lineage>
</organism>
<protein>
    <recommendedName>
        <fullName evidence="4">DUF962 domain-containing protein</fullName>
    </recommendedName>
</protein>
<reference evidence="2 3" key="1">
    <citation type="journal article" date="2019" name="Sci. Rep.">
        <title>Sulfobacillus thermotolerans: new insights into resistance and metabolic capacities of acidophilic chemolithotrophs.</title>
        <authorList>
            <person name="Panyushkina A.E."/>
            <person name="Babenko V.V."/>
            <person name="Nikitina A.S."/>
            <person name="Selezneva O.V."/>
            <person name="Tsaplina I.A."/>
            <person name="Letarova M.A."/>
            <person name="Kostryukova E.S."/>
            <person name="Letarov A.V."/>
        </authorList>
    </citation>
    <scope>NUCLEOTIDE SEQUENCE [LARGE SCALE GENOMIC DNA]</scope>
    <source>
        <strain evidence="2 3">Kr1</strain>
    </source>
</reference>
<dbReference type="PANTHER" id="PTHR34205:SF2">
    <property type="entry name" value="DUF962 DOMAIN-CONTAINING PROTEIN"/>
    <property type="match status" value="1"/>
</dbReference>
<feature type="transmembrane region" description="Helical" evidence="1">
    <location>
        <begin position="21"/>
        <end position="41"/>
    </location>
</feature>
<gene>
    <name evidence="2" type="ORF">BXT84_02800</name>
</gene>
<sequence>MRIHSFNEFWPFYLQEHQKPATRLFHFIGTGGAIVLLLLALLTLNAWYLVLSVGVGYALAWYSHFFIEKNRPATWRYPVYSLQADVLLFWLMLTRGFVFEDVSLPRNPLKGRRQV</sequence>
<feature type="transmembrane region" description="Helical" evidence="1">
    <location>
        <begin position="47"/>
        <end position="67"/>
    </location>
</feature>
<keyword evidence="1" id="KW-1133">Transmembrane helix</keyword>
<proteinExistence type="predicted"/>
<keyword evidence="3" id="KW-1185">Reference proteome</keyword>
<dbReference type="PANTHER" id="PTHR34205">
    <property type="entry name" value="TRANSMEMBRANE PROTEIN"/>
    <property type="match status" value="1"/>
</dbReference>
<dbReference type="EMBL" id="CP019454">
    <property type="protein sequence ID" value="AUW93011.1"/>
    <property type="molecule type" value="Genomic_DNA"/>
</dbReference>